<dbReference type="InterPro" id="IPR058543">
    <property type="entry name" value="Beta-prop_RSE1/DDB1/CPSF1_2nd"/>
</dbReference>
<dbReference type="Proteomes" id="UP000077521">
    <property type="component" value="Unassembled WGS sequence"/>
</dbReference>
<name>A0A177TN09_9BASI</name>
<keyword evidence="5" id="KW-1185">Reference proteome</keyword>
<dbReference type="InterPro" id="IPR015943">
    <property type="entry name" value="WD40/YVTN_repeat-like_dom_sf"/>
</dbReference>
<reference evidence="4" key="1">
    <citation type="submission" date="2016-04" db="EMBL/GenBank/DDBJ databases">
        <authorList>
            <person name="Nguyen H.D."/>
            <person name="Samba Siva P."/>
            <person name="Cullis J."/>
            <person name="Levesque C.A."/>
            <person name="Hambleton S."/>
        </authorList>
    </citation>
    <scope>NUCLEOTIDE SEQUENCE</scope>
    <source>
        <strain evidence="4">DAOMC 236416</strain>
    </source>
</reference>
<feature type="compositionally biased region" description="Polar residues" evidence="1">
    <location>
        <begin position="589"/>
        <end position="598"/>
    </location>
</feature>
<evidence type="ECO:0000256" key="1">
    <source>
        <dbReference type="SAM" id="MobiDB-lite"/>
    </source>
</evidence>
<dbReference type="EMBL" id="LWDF02000133">
    <property type="protein sequence ID" value="KAE8256364.1"/>
    <property type="molecule type" value="Genomic_DNA"/>
</dbReference>
<feature type="compositionally biased region" description="Pro residues" evidence="1">
    <location>
        <begin position="247"/>
        <end position="257"/>
    </location>
</feature>
<feature type="region of interest" description="Disordered" evidence="1">
    <location>
        <begin position="474"/>
        <end position="494"/>
    </location>
</feature>
<feature type="region of interest" description="Disordered" evidence="1">
    <location>
        <begin position="589"/>
        <end position="616"/>
    </location>
</feature>
<protein>
    <recommendedName>
        <fullName evidence="6">DNA damage-binding protein 1</fullName>
    </recommendedName>
</protein>
<comment type="caution">
    <text evidence="4">The sequence shown here is derived from an EMBL/GenBank/DDBJ whole genome shotgun (WGS) entry which is preliminary data.</text>
</comment>
<proteinExistence type="predicted"/>
<feature type="region of interest" description="Disordered" evidence="1">
    <location>
        <begin position="244"/>
        <end position="301"/>
    </location>
</feature>
<feature type="compositionally biased region" description="Acidic residues" evidence="1">
    <location>
        <begin position="478"/>
        <end position="487"/>
    </location>
</feature>
<dbReference type="GO" id="GO:0005634">
    <property type="term" value="C:nucleus"/>
    <property type="evidence" value="ECO:0007669"/>
    <property type="project" value="InterPro"/>
</dbReference>
<gene>
    <name evidence="4" type="ORF">A4X13_0g2690</name>
</gene>
<evidence type="ECO:0000259" key="3">
    <source>
        <dbReference type="Pfam" id="PF23726"/>
    </source>
</evidence>
<dbReference type="InterPro" id="IPR004871">
    <property type="entry name" value="RSE1/DDB1/CPSF1_C"/>
</dbReference>
<reference evidence="4" key="2">
    <citation type="journal article" date="2019" name="IMA Fungus">
        <title>Genome sequencing and comparison of five Tilletia species to identify candidate genes for the detection of regulated species infecting wheat.</title>
        <authorList>
            <person name="Nguyen H.D.T."/>
            <person name="Sultana T."/>
            <person name="Kesanakurti P."/>
            <person name="Hambleton S."/>
        </authorList>
    </citation>
    <scope>NUCLEOTIDE SEQUENCE</scope>
    <source>
        <strain evidence="4">DAOMC 236416</strain>
    </source>
</reference>
<dbReference type="Pfam" id="PF23726">
    <property type="entry name" value="Beta-prop_RSE1_2nd"/>
    <property type="match status" value="1"/>
</dbReference>
<feature type="domain" description="RSE1/DDB1/CPSF1 second beta-propeller" evidence="3">
    <location>
        <begin position="777"/>
        <end position="1019"/>
    </location>
</feature>
<dbReference type="GO" id="GO:0003676">
    <property type="term" value="F:nucleic acid binding"/>
    <property type="evidence" value="ECO:0007669"/>
    <property type="project" value="InterPro"/>
</dbReference>
<sequence length="1528" mass="159852">MLYLTHLHPASARSATLRTAPQTLAFIGHTAIDILALPASSSSNSVPIEEPLAKLETLPLNARILQASTLPTLPGSLLILTDHPIPRLIILVPQPSQQSTDRPTSYATHTVVQLQDSVRSPAELGIGMSLDQFAGIGSGHSPVVFTHTYSGNARVVPLAAEALAEPPSAQSGIGALAGFDVRLPHPTLLQTTFLDSRNLSTGPLPPLVALLSLSSTPTSLPGLGPQCLPVLSFHWIDLDKQELTPCPWGPPPTPTPISPSSSSKPTNKAAEGSSTPPPVAPGGSNRRSTRNGARIATYGPSARGADRSIEALLARDKKLAAQGIARAHVPIPYIEALGMHYMLALPARAGGGVLVFSETCVLYVPPPPSALGDSPAFAGSSAENPEVGVGEGSGVGSSNTPTKGKRRKGPESELDGFSASSQSSSTSPHEPSHTVNEHGKRRRASETASAHTPREIIRTSFRKPVQVVAAIVQAEPASGDEGDDDDDGVKQTSPDGRTAVIRILFGTQAGILNSLLISLGAEGSTSSSSEGKKRPLYSPLSMQVSKIGSIPRPGSGAGGLLYLGDGFLQVASMVGDSALVRIDPSFRSSVPASSQTEVSEGKEDWEDGENMEVDDERVDGVVQSTAGKSSGVQEFKRFPNLAPIVDFVIDHGAASSSSSSAGSSNLPARIVTCSGTGPSGSLRSVRTGAELNERGSISLGSGPGSAPTSVFLLGGGGGEGASREESVVLLSYPERTEGFAQTVVDGDLRWEALSGLEDVGLGGEAVLAAAALREAEGILVVVSAWGVRVLQARGSEIKLLAQWKGEVGTTIAAADEAGRVVLASESRSILHLQVRIAQTVSIEVVTSVEAQDEVASLNLQTIEDASGSYTLASVGLFVQRSVRLFALPSLEDVTPELLSMQVFSSLPCRVLVRLFGTAGASAGSSTYLFVGFADGTLVSFRLDRAALEAGSSEGVPKLTINDRRTISLGSTPVRSLTPLRSTKGVEGILVAGDKSILLYEQNGRLSYSALSYGPLRAASATLPAGPHRPSEVILLQSSGSSSHNSAASSSSSLHVLQVGEAKKIEIETLGLGVDNPLGIALDGSEGKRAFGVVTWKYVAEGEGAVVDAKGKAKKGKGVRGKVIVVDQESFETIDSLDLEAGEHPHCIECVNLGDRTFFVVGTGWDNPMESETLSGRIIGLELVPSRWKSGDRELSIAFSQKVRGGVNAVVGAEGCIVAAINSQVVLYKTRPSQSAERELSLQRHAAWACAFFATTLVAPAADPGRLLVGDAMRSFVVLKLDVENDKLVEIARECDPSWTSAVEELSSVGQSFVGADMSFNLFVSARTVMNAAVKARKEQQVVAGGGMVEGSSNVEPVAEKDFTHVIKRRGAFHLGDMVNRFRKGALLHAEGLSILKDTIRPNIVFCTAGGALGILADIGRRSSTLLSGLVQAVDAEYPTLGNIPLREWRAFRTDHREMMSFGFVDGDVLLGRFLGLGEEERERVVERWKLEMGEADGGGGGEGMDNVLEEFGDGGGLVDAVAGLARLC</sequence>
<evidence type="ECO:0000259" key="2">
    <source>
        <dbReference type="Pfam" id="PF03178"/>
    </source>
</evidence>
<dbReference type="InterPro" id="IPR050358">
    <property type="entry name" value="RSE1/DDB1/CFT1"/>
</dbReference>
<feature type="region of interest" description="Disordered" evidence="1">
    <location>
        <begin position="374"/>
        <end position="460"/>
    </location>
</feature>
<evidence type="ECO:0000313" key="4">
    <source>
        <dbReference type="EMBL" id="KAE8256364.1"/>
    </source>
</evidence>
<evidence type="ECO:0008006" key="6">
    <source>
        <dbReference type="Google" id="ProtNLM"/>
    </source>
</evidence>
<dbReference type="Pfam" id="PF03178">
    <property type="entry name" value="CPSF_A"/>
    <property type="match status" value="1"/>
</dbReference>
<feature type="compositionally biased region" description="Acidic residues" evidence="1">
    <location>
        <begin position="603"/>
        <end position="616"/>
    </location>
</feature>
<organism evidence="4 5">
    <name type="scientific">Tilletia indica</name>
    <dbReference type="NCBI Taxonomy" id="43049"/>
    <lineage>
        <taxon>Eukaryota</taxon>
        <taxon>Fungi</taxon>
        <taxon>Dikarya</taxon>
        <taxon>Basidiomycota</taxon>
        <taxon>Ustilaginomycotina</taxon>
        <taxon>Exobasidiomycetes</taxon>
        <taxon>Tilletiales</taxon>
        <taxon>Tilletiaceae</taxon>
        <taxon>Tilletia</taxon>
    </lineage>
</organism>
<accession>A0A177TN09</accession>
<dbReference type="PANTHER" id="PTHR10644">
    <property type="entry name" value="DNA REPAIR/RNA PROCESSING CPSF FAMILY"/>
    <property type="match status" value="1"/>
</dbReference>
<feature type="domain" description="RSE1/DDB1/CPSF1 C-terminal" evidence="2">
    <location>
        <begin position="1121"/>
        <end position="1469"/>
    </location>
</feature>
<feature type="compositionally biased region" description="Low complexity" evidence="1">
    <location>
        <begin position="418"/>
        <end position="429"/>
    </location>
</feature>
<dbReference type="Gene3D" id="1.10.150.910">
    <property type="match status" value="1"/>
</dbReference>
<evidence type="ECO:0000313" key="5">
    <source>
        <dbReference type="Proteomes" id="UP000077521"/>
    </source>
</evidence>
<dbReference type="Gene3D" id="2.130.10.10">
    <property type="entry name" value="YVTN repeat-like/Quinoprotein amine dehydrogenase"/>
    <property type="match status" value="3"/>
</dbReference>